<feature type="signal peptide" evidence="1">
    <location>
        <begin position="1"/>
        <end position="22"/>
    </location>
</feature>
<accession>A0ABW5CYC3</accession>
<keyword evidence="1" id="KW-0732">Signal</keyword>
<comment type="caution">
    <text evidence="2">The sequence shown here is derived from an EMBL/GenBank/DDBJ whole genome shotgun (WGS) entry which is preliminary data.</text>
</comment>
<protein>
    <submittedName>
        <fullName evidence="2">Uncharacterized protein</fullName>
    </submittedName>
</protein>
<evidence type="ECO:0000313" key="2">
    <source>
        <dbReference type="EMBL" id="MFD2246577.1"/>
    </source>
</evidence>
<feature type="chain" id="PRO_5045851571" evidence="1">
    <location>
        <begin position="23"/>
        <end position="186"/>
    </location>
</feature>
<dbReference type="EMBL" id="JBHUIM010000001">
    <property type="protein sequence ID" value="MFD2246577.1"/>
    <property type="molecule type" value="Genomic_DNA"/>
</dbReference>
<organism evidence="2 3">
    <name type="scientific">Pontibacter ruber</name>
    <dbReference type="NCBI Taxonomy" id="1343895"/>
    <lineage>
        <taxon>Bacteria</taxon>
        <taxon>Pseudomonadati</taxon>
        <taxon>Bacteroidota</taxon>
        <taxon>Cytophagia</taxon>
        <taxon>Cytophagales</taxon>
        <taxon>Hymenobacteraceae</taxon>
        <taxon>Pontibacter</taxon>
    </lineage>
</organism>
<sequence>MKTLFSTIIILLLCSLQSIAQAGNDDLITATSAGEISLGMPIKDALKLAKRKYKVEEVENGFLVSLKDEKLFYFGRKTQEDITGYIEIYSPKFKTKDGLGVGIPIAEAIKGKNIQMGYDGPSDEEYLVPDEFQVPDEYFYESLCLFYVSSDEDELLGDYSSSDSEESTYNFKTNGTISRVVIYYWK</sequence>
<dbReference type="Proteomes" id="UP001597374">
    <property type="component" value="Unassembled WGS sequence"/>
</dbReference>
<name>A0ABW5CYC3_9BACT</name>
<reference evidence="3" key="1">
    <citation type="journal article" date="2019" name="Int. J. Syst. Evol. Microbiol.">
        <title>The Global Catalogue of Microorganisms (GCM) 10K type strain sequencing project: providing services to taxonomists for standard genome sequencing and annotation.</title>
        <authorList>
            <consortium name="The Broad Institute Genomics Platform"/>
            <consortium name="The Broad Institute Genome Sequencing Center for Infectious Disease"/>
            <person name="Wu L."/>
            <person name="Ma J."/>
        </authorList>
    </citation>
    <scope>NUCLEOTIDE SEQUENCE [LARGE SCALE GENOMIC DNA]</scope>
    <source>
        <strain evidence="3">CGMCC 4.1782</strain>
    </source>
</reference>
<gene>
    <name evidence="2" type="ORF">ACFSKP_09950</name>
</gene>
<proteinExistence type="predicted"/>
<evidence type="ECO:0000256" key="1">
    <source>
        <dbReference type="SAM" id="SignalP"/>
    </source>
</evidence>
<dbReference type="RefSeq" id="WP_250428363.1">
    <property type="nucleotide sequence ID" value="NZ_JALPRR010000001.1"/>
</dbReference>
<evidence type="ECO:0000313" key="3">
    <source>
        <dbReference type="Proteomes" id="UP001597374"/>
    </source>
</evidence>
<keyword evidence="3" id="KW-1185">Reference proteome</keyword>